<keyword evidence="1" id="KW-0812">Transmembrane</keyword>
<evidence type="ECO:0000256" key="1">
    <source>
        <dbReference type="SAM" id="Phobius"/>
    </source>
</evidence>
<gene>
    <name evidence="2" type="ORF">PFISCL1PPCAC_22714</name>
</gene>
<keyword evidence="1" id="KW-1133">Transmembrane helix</keyword>
<organism evidence="2 3">
    <name type="scientific">Pristionchus fissidentatus</name>
    <dbReference type="NCBI Taxonomy" id="1538716"/>
    <lineage>
        <taxon>Eukaryota</taxon>
        <taxon>Metazoa</taxon>
        <taxon>Ecdysozoa</taxon>
        <taxon>Nematoda</taxon>
        <taxon>Chromadorea</taxon>
        <taxon>Rhabditida</taxon>
        <taxon>Rhabditina</taxon>
        <taxon>Diplogasteromorpha</taxon>
        <taxon>Diplogasteroidea</taxon>
        <taxon>Neodiplogasteridae</taxon>
        <taxon>Pristionchus</taxon>
    </lineage>
</organism>
<dbReference type="Proteomes" id="UP001432322">
    <property type="component" value="Unassembled WGS sequence"/>
</dbReference>
<reference evidence="2" key="1">
    <citation type="submission" date="2023-10" db="EMBL/GenBank/DDBJ databases">
        <title>Genome assembly of Pristionchus species.</title>
        <authorList>
            <person name="Yoshida K."/>
            <person name="Sommer R.J."/>
        </authorList>
    </citation>
    <scope>NUCLEOTIDE SEQUENCE</scope>
    <source>
        <strain evidence="2">RS5133</strain>
    </source>
</reference>
<name>A0AAV5WHN0_9BILA</name>
<feature type="transmembrane region" description="Helical" evidence="1">
    <location>
        <begin position="107"/>
        <end position="132"/>
    </location>
</feature>
<feature type="transmembrane region" description="Helical" evidence="1">
    <location>
        <begin position="139"/>
        <end position="161"/>
    </location>
</feature>
<keyword evidence="1" id="KW-0472">Membrane</keyword>
<evidence type="ECO:0000313" key="3">
    <source>
        <dbReference type="Proteomes" id="UP001432322"/>
    </source>
</evidence>
<evidence type="ECO:0000313" key="2">
    <source>
        <dbReference type="EMBL" id="GMT31417.1"/>
    </source>
</evidence>
<comment type="caution">
    <text evidence="2">The sequence shown here is derived from an EMBL/GenBank/DDBJ whole genome shotgun (WGS) entry which is preliminary data.</text>
</comment>
<protein>
    <submittedName>
        <fullName evidence="2">Uncharacterized protein</fullName>
    </submittedName>
</protein>
<dbReference type="AlphaFoldDB" id="A0AAV5WHN0"/>
<sequence length="286" mass="32532">LQFLEVSRYFQYVVKEDEKGKAKRSGEQTYNPSTGFRSRYGSDASTLTVASQAELLRKISLPEYPVVAVRWSSRGLMLLATIHALIIFVDIFLLNTTDSRRWRNENVQAYMMFSLLILVTNFSMPLVIAAVLLKQNRALTLFASFSIFWTFFAYGIIIKAYSDFDNPISSQPAGSLTLLTLLLTLLDCVALIIYFFTRFVRYKTFAGFFTRKIDIVSIAKKHEPSRKFGLFLPMTTEDVESMLITNYQNSDGAKHDALSSVASSVVQVSPKFTRQRSKIQPPINYI</sequence>
<keyword evidence="3" id="KW-1185">Reference proteome</keyword>
<feature type="transmembrane region" description="Helical" evidence="1">
    <location>
        <begin position="76"/>
        <end position="95"/>
    </location>
</feature>
<feature type="non-terminal residue" evidence="2">
    <location>
        <position position="1"/>
    </location>
</feature>
<feature type="transmembrane region" description="Helical" evidence="1">
    <location>
        <begin position="173"/>
        <end position="196"/>
    </location>
</feature>
<accession>A0AAV5WHN0</accession>
<dbReference type="EMBL" id="BTSY01000006">
    <property type="protein sequence ID" value="GMT31417.1"/>
    <property type="molecule type" value="Genomic_DNA"/>
</dbReference>
<proteinExistence type="predicted"/>